<organism evidence="3 4">
    <name type="scientific">Bacillus timonensis</name>
    <dbReference type="NCBI Taxonomy" id="1033734"/>
    <lineage>
        <taxon>Bacteria</taxon>
        <taxon>Bacillati</taxon>
        <taxon>Bacillota</taxon>
        <taxon>Bacilli</taxon>
        <taxon>Bacillales</taxon>
        <taxon>Bacillaceae</taxon>
        <taxon>Bacillus</taxon>
    </lineage>
</organism>
<dbReference type="STRING" id="1033734.GCA_000285535_00818"/>
<dbReference type="OrthoDB" id="9783944at2"/>
<dbReference type="Pfam" id="PF00188">
    <property type="entry name" value="CAP"/>
    <property type="match status" value="1"/>
</dbReference>
<reference evidence="3 4" key="1">
    <citation type="journal article" date="2019" name="Indoor Air">
        <title>Impacts of indoor surface finishes on bacterial viability.</title>
        <authorList>
            <person name="Hu J."/>
            <person name="Maamar S.B."/>
            <person name="Glawe A.J."/>
            <person name="Gottel N."/>
            <person name="Gilbert J.A."/>
            <person name="Hartmann E.M."/>
        </authorList>
    </citation>
    <scope>NUCLEOTIDE SEQUENCE [LARGE SCALE GENOMIC DNA]</scope>
    <source>
        <strain evidence="3 4">AF060A6</strain>
    </source>
</reference>
<comment type="caution">
    <text evidence="3">The sequence shown here is derived from an EMBL/GenBank/DDBJ whole genome shotgun (WGS) entry which is preliminary data.</text>
</comment>
<dbReference type="InterPro" id="IPR035940">
    <property type="entry name" value="CAP_sf"/>
</dbReference>
<feature type="domain" description="CAP-associated" evidence="2">
    <location>
        <begin position="4"/>
        <end position="138"/>
    </location>
</feature>
<keyword evidence="4" id="KW-1185">Reference proteome</keyword>
<dbReference type="PANTHER" id="PTHR31157:SF26">
    <property type="entry name" value="SCP-LIKE EXTRACELLULAR PROTEIN"/>
    <property type="match status" value="1"/>
</dbReference>
<dbReference type="Proteomes" id="UP000306477">
    <property type="component" value="Unassembled WGS sequence"/>
</dbReference>
<dbReference type="AlphaFoldDB" id="A0A4S3PXB6"/>
<dbReference type="InterPro" id="IPR014044">
    <property type="entry name" value="CAP_dom"/>
</dbReference>
<feature type="domain" description="SCP" evidence="1">
    <location>
        <begin position="169"/>
        <end position="280"/>
    </location>
</feature>
<dbReference type="EMBL" id="SLUB01000004">
    <property type="protein sequence ID" value="THE14539.1"/>
    <property type="molecule type" value="Genomic_DNA"/>
</dbReference>
<evidence type="ECO:0000313" key="4">
    <source>
        <dbReference type="Proteomes" id="UP000306477"/>
    </source>
</evidence>
<gene>
    <name evidence="3" type="ORF">E1I69_03510</name>
</gene>
<dbReference type="PANTHER" id="PTHR31157">
    <property type="entry name" value="SCP DOMAIN-CONTAINING PROTEIN"/>
    <property type="match status" value="1"/>
</dbReference>
<proteinExistence type="predicted"/>
<evidence type="ECO:0000313" key="3">
    <source>
        <dbReference type="EMBL" id="THE14539.1"/>
    </source>
</evidence>
<dbReference type="Gene3D" id="3.40.33.10">
    <property type="entry name" value="CAP"/>
    <property type="match status" value="1"/>
</dbReference>
<dbReference type="Pfam" id="PF14504">
    <property type="entry name" value="CAP_assoc_N"/>
    <property type="match status" value="1"/>
</dbReference>
<dbReference type="InterPro" id="IPR029410">
    <property type="entry name" value="CAP_assoc"/>
</dbReference>
<dbReference type="SUPFAM" id="SSF55797">
    <property type="entry name" value="PR-1-like"/>
    <property type="match status" value="1"/>
</dbReference>
<evidence type="ECO:0000259" key="2">
    <source>
        <dbReference type="Pfam" id="PF14504"/>
    </source>
</evidence>
<evidence type="ECO:0008006" key="5">
    <source>
        <dbReference type="Google" id="ProtNLM"/>
    </source>
</evidence>
<name>A0A4S3PXB6_9BACI</name>
<protein>
    <recommendedName>
        <fullName evidence="5">CAP domain-containing protein</fullName>
    </recommendedName>
</protein>
<dbReference type="CDD" id="cd05379">
    <property type="entry name" value="CAP_bacterial"/>
    <property type="match status" value="1"/>
</dbReference>
<evidence type="ECO:0000259" key="1">
    <source>
        <dbReference type="Pfam" id="PF00188"/>
    </source>
</evidence>
<accession>A0A4S3PXB6</accession>
<sequence>MDGTQIKEKLGEPHRIDRSSYDYDWWVYNTNPQNYIQVGIENGRVVTVFGTGNDVLVEPFEIGQPVSEIRSKGLIKPKISLNVDKNPYRFELTDQEMEVRPLIAMGNVYIQLYVDTFTDKISSVRFLDGRTLVKLRPYELAYRGELLSAKEITAAEWKEIEQGNKAQILDITNVIRRRHGIHPLKSDEQLAEVAYLHSKDMQENQYFDHVSPTKGGLADRLEEGEVRYQLAGENIAAKYVDGIAAVEGWLNSEGHREALLNEEYNYLGVGVYEKYYTQNFIQAWDEEDQ</sequence>